<evidence type="ECO:0000256" key="6">
    <source>
        <dbReference type="ARBA" id="ARBA00022692"/>
    </source>
</evidence>
<dbReference type="GO" id="GO:0042773">
    <property type="term" value="P:ATP synthesis coupled electron transport"/>
    <property type="evidence" value="ECO:0007669"/>
    <property type="project" value="TreeGrafter"/>
</dbReference>
<evidence type="ECO:0000256" key="4">
    <source>
        <dbReference type="ARBA" id="ARBA00022448"/>
    </source>
</evidence>
<dbReference type="Pfam" id="PF02790">
    <property type="entry name" value="COX2_TM"/>
    <property type="match status" value="1"/>
</dbReference>
<evidence type="ECO:0000256" key="12">
    <source>
        <dbReference type="ARBA" id="ARBA00023008"/>
    </source>
</evidence>
<evidence type="ECO:0000256" key="2">
    <source>
        <dbReference type="ARBA" id="ARBA00007866"/>
    </source>
</evidence>
<evidence type="ECO:0000256" key="10">
    <source>
        <dbReference type="ARBA" id="ARBA00022982"/>
    </source>
</evidence>
<dbReference type="InterPro" id="IPR011759">
    <property type="entry name" value="Cyt_c_oxidase_su2_TM_dom"/>
</dbReference>
<evidence type="ECO:0000256" key="1">
    <source>
        <dbReference type="ARBA" id="ARBA00004141"/>
    </source>
</evidence>
<dbReference type="Gene3D" id="2.60.40.420">
    <property type="entry name" value="Cupredoxins - blue copper proteins"/>
    <property type="match status" value="1"/>
</dbReference>
<keyword evidence="4 15" id="KW-0813">Transport</keyword>
<keyword evidence="13 15" id="KW-0472">Membrane</keyword>
<evidence type="ECO:0000259" key="17">
    <source>
        <dbReference type="PROSITE" id="PS50857"/>
    </source>
</evidence>
<dbReference type="AlphaFoldDB" id="A0A0R8SPH4"/>
<keyword evidence="7 15" id="KW-0479">Metal-binding</keyword>
<comment type="subcellular location">
    <subcellularLocation>
        <location evidence="1">Membrane</location>
        <topology evidence="1">Multi-pass membrane protein</topology>
    </subcellularLocation>
    <subcellularLocation>
        <location evidence="15">Mitochondrion inner membrane</location>
        <topology evidence="15">Multi-pass membrane protein</topology>
    </subcellularLocation>
</comment>
<keyword evidence="6 15" id="KW-0812">Transmembrane</keyword>
<evidence type="ECO:0000256" key="7">
    <source>
        <dbReference type="ARBA" id="ARBA00022723"/>
    </source>
</evidence>
<evidence type="ECO:0000256" key="11">
    <source>
        <dbReference type="ARBA" id="ARBA00022989"/>
    </source>
</evidence>
<reference evidence="19" key="1">
    <citation type="submission" date="2015-03" db="EMBL/GenBank/DDBJ databases">
        <authorList>
            <person name="Murphy D."/>
        </authorList>
    </citation>
    <scope>NUCLEOTIDE SEQUENCE</scope>
</reference>
<dbReference type="PROSITE" id="PS50999">
    <property type="entry name" value="COX2_TM"/>
    <property type="match status" value="1"/>
</dbReference>
<dbReference type="SUPFAM" id="SSF49503">
    <property type="entry name" value="Cupredoxins"/>
    <property type="match status" value="1"/>
</dbReference>
<keyword evidence="11 16" id="KW-1133">Transmembrane helix</keyword>
<feature type="transmembrane region" description="Helical" evidence="16">
    <location>
        <begin position="66"/>
        <end position="88"/>
    </location>
</feature>
<proteinExistence type="inferred from homology"/>
<organism evidence="19">
    <name type="scientific">Geloina coaxans</name>
    <dbReference type="NCBI Taxonomy" id="499929"/>
    <lineage>
        <taxon>Eukaryota</taxon>
        <taxon>Metazoa</taxon>
        <taxon>Spiralia</taxon>
        <taxon>Lophotrochozoa</taxon>
        <taxon>Mollusca</taxon>
        <taxon>Bivalvia</taxon>
        <taxon>Autobranchia</taxon>
        <taxon>Heteroconchia</taxon>
        <taxon>Euheterodonta</taxon>
        <taxon>Imparidentia</taxon>
        <taxon>Neoheterodontei</taxon>
        <taxon>Venerida</taxon>
        <taxon>Cyrenoidea</taxon>
        <taxon>Cyrenidae</taxon>
        <taxon>Geloina</taxon>
    </lineage>
</organism>
<dbReference type="PANTHER" id="PTHR22888">
    <property type="entry name" value="CYTOCHROME C OXIDASE, SUBUNIT II"/>
    <property type="match status" value="1"/>
</dbReference>
<geneLocation type="mitochondrion" evidence="19"/>
<dbReference type="InterPro" id="IPR045187">
    <property type="entry name" value="CcO_II"/>
</dbReference>
<comment type="catalytic activity">
    <reaction evidence="14">
        <text>4 Fe(II)-[cytochrome c] + O2 + 8 H(+)(in) = 4 Fe(III)-[cytochrome c] + 2 H2O + 4 H(+)(out)</text>
        <dbReference type="Rhea" id="RHEA:11436"/>
        <dbReference type="Rhea" id="RHEA-COMP:10350"/>
        <dbReference type="Rhea" id="RHEA-COMP:14399"/>
        <dbReference type="ChEBI" id="CHEBI:15377"/>
        <dbReference type="ChEBI" id="CHEBI:15378"/>
        <dbReference type="ChEBI" id="CHEBI:15379"/>
        <dbReference type="ChEBI" id="CHEBI:29033"/>
        <dbReference type="ChEBI" id="CHEBI:29034"/>
        <dbReference type="EC" id="7.1.1.9"/>
    </reaction>
    <physiologicalReaction direction="left-to-right" evidence="14">
        <dbReference type="Rhea" id="RHEA:11437"/>
    </physiologicalReaction>
</comment>
<dbReference type="InterPro" id="IPR001505">
    <property type="entry name" value="Copper_CuA"/>
</dbReference>
<evidence type="ECO:0000256" key="13">
    <source>
        <dbReference type="ARBA" id="ARBA00023136"/>
    </source>
</evidence>
<keyword evidence="12 15" id="KW-0186">Copper</keyword>
<feature type="domain" description="Cytochrome oxidase subunit II transmembrane region profile" evidence="18">
    <location>
        <begin position="1"/>
        <end position="94"/>
    </location>
</feature>
<name>A0A0R8SPH4_9BIVA</name>
<keyword evidence="8" id="KW-0460">Magnesium</keyword>
<accession>A0A0R8SPH4</accession>
<dbReference type="InterPro" id="IPR036257">
    <property type="entry name" value="Cyt_c_oxidase_su2_TM_sf"/>
</dbReference>
<dbReference type="PRINTS" id="PR01166">
    <property type="entry name" value="CYCOXIDASEII"/>
</dbReference>
<dbReference type="Pfam" id="PF00116">
    <property type="entry name" value="COX2"/>
    <property type="match status" value="1"/>
</dbReference>
<dbReference type="InterPro" id="IPR008972">
    <property type="entry name" value="Cupredoxin"/>
</dbReference>
<feature type="domain" description="Cytochrome oxidase subunit II copper A binding" evidence="17">
    <location>
        <begin position="95"/>
        <end position="277"/>
    </location>
</feature>
<sequence>MWGQWGFPNSGTENAGNLVLYHDLTLVVAVVVLVLVVWFLGIFLFGKFFFGGMMNRYVHKNDLLEIVWTVSPAFVLFILGYVSLVNLYQMELGDKTEHLVKVTGHQWYWDYEYMVSFDDYEKLGYVGWFCGELMDNEFDSIDWILKFCGDLGLLQLVGEWNLNYDSFMVPLSDLLSKFPSFESGFRNADVTNPCFMARSSNNEVLICTTDVMHSWGLSELGVKVDAVPGRTNSLGIIPYSSGVAYGNCYELCGVGHSTMPIKAVIGSFSDIYWLLKNMILETEEVDGFLNELE</sequence>
<dbReference type="GO" id="GO:0005743">
    <property type="term" value="C:mitochondrial inner membrane"/>
    <property type="evidence" value="ECO:0007669"/>
    <property type="project" value="UniProtKB-SubCell"/>
</dbReference>
<dbReference type="SUPFAM" id="SSF81464">
    <property type="entry name" value="Cytochrome c oxidase subunit II-like, transmembrane region"/>
    <property type="match status" value="1"/>
</dbReference>
<comment type="similarity">
    <text evidence="2 15">Belongs to the cytochrome c oxidase subunit 2 family.</text>
</comment>
<evidence type="ECO:0000259" key="18">
    <source>
        <dbReference type="PROSITE" id="PS50999"/>
    </source>
</evidence>
<evidence type="ECO:0000256" key="3">
    <source>
        <dbReference type="ARBA" id="ARBA00015946"/>
    </source>
</evidence>
<keyword evidence="15" id="KW-0999">Mitochondrion inner membrane</keyword>
<feature type="transmembrane region" description="Helical" evidence="16">
    <location>
        <begin position="20"/>
        <end position="45"/>
    </location>
</feature>
<dbReference type="EMBL" id="KP999913">
    <property type="protein sequence ID" value="AKZ29888.1"/>
    <property type="molecule type" value="Genomic_DNA"/>
</dbReference>
<evidence type="ECO:0000256" key="16">
    <source>
        <dbReference type="SAM" id="Phobius"/>
    </source>
</evidence>
<protein>
    <recommendedName>
        <fullName evidence="3 15">Cytochrome c oxidase subunit 2</fullName>
    </recommendedName>
</protein>
<evidence type="ECO:0000256" key="9">
    <source>
        <dbReference type="ARBA" id="ARBA00022967"/>
    </source>
</evidence>
<keyword evidence="15 19" id="KW-0496">Mitochondrion</keyword>
<dbReference type="GO" id="GO:0005507">
    <property type="term" value="F:copper ion binding"/>
    <property type="evidence" value="ECO:0007669"/>
    <property type="project" value="InterPro"/>
</dbReference>
<evidence type="ECO:0000256" key="14">
    <source>
        <dbReference type="ARBA" id="ARBA00049512"/>
    </source>
</evidence>
<keyword evidence="10 15" id="KW-0249">Electron transport</keyword>
<dbReference type="PROSITE" id="PS00078">
    <property type="entry name" value="COX2"/>
    <property type="match status" value="1"/>
</dbReference>
<keyword evidence="9" id="KW-1278">Translocase</keyword>
<keyword evidence="5 15" id="KW-0679">Respiratory chain</keyword>
<gene>
    <name evidence="19" type="primary">COX2</name>
</gene>
<evidence type="ECO:0000256" key="5">
    <source>
        <dbReference type="ARBA" id="ARBA00022660"/>
    </source>
</evidence>
<dbReference type="InterPro" id="IPR002429">
    <property type="entry name" value="CcO_II-like_C"/>
</dbReference>
<evidence type="ECO:0000256" key="8">
    <source>
        <dbReference type="ARBA" id="ARBA00022842"/>
    </source>
</evidence>
<comment type="function">
    <text evidence="15">Component of the cytochrome c oxidase, the last enzyme in the mitochondrial electron transport chain which drives oxidative phosphorylation. The respiratory chain contains 3 multisubunit complexes succinate dehydrogenase (complex II, CII), ubiquinol-cytochrome c oxidoreductase (cytochrome b-c1 complex, complex III, CIII) and cytochrome c oxidase (complex IV, CIV), that cooperate to transfer electrons derived from NADH and succinate to molecular oxygen, creating an electrochemical gradient over the inner membrane that drives transmembrane transport and the ATP synthase. Cytochrome c oxidase is the component of the respiratory chain that catalyzes the reduction of oxygen to water. Electrons originating from reduced cytochrome c in the intermembrane space (IMS) are transferred via the dinuclear copper A center (CU(A)) of subunit 2 and heme A of subunit 1 to the active site in subunit 1, a binuclear center (BNC) formed by heme A3 and copper B (CU(B)). The BNC reduces molecular oxygen to 2 water molecules using 4 electrons from cytochrome c in the IMS and 4 protons from the mitochondrial matrix.</text>
</comment>
<dbReference type="PANTHER" id="PTHR22888:SF9">
    <property type="entry name" value="CYTOCHROME C OXIDASE SUBUNIT 2"/>
    <property type="match status" value="1"/>
</dbReference>
<evidence type="ECO:0000313" key="19">
    <source>
        <dbReference type="EMBL" id="AKZ29888.1"/>
    </source>
</evidence>
<dbReference type="GO" id="GO:0004129">
    <property type="term" value="F:cytochrome-c oxidase activity"/>
    <property type="evidence" value="ECO:0007669"/>
    <property type="project" value="UniProtKB-EC"/>
</dbReference>
<dbReference type="Gene3D" id="1.10.287.90">
    <property type="match status" value="1"/>
</dbReference>
<evidence type="ECO:0000256" key="15">
    <source>
        <dbReference type="RuleBase" id="RU000457"/>
    </source>
</evidence>
<dbReference type="PROSITE" id="PS50857">
    <property type="entry name" value="COX2_CUA"/>
    <property type="match status" value="1"/>
</dbReference>
<comment type="cofactor">
    <cofactor evidence="15">
        <name>Cu cation</name>
        <dbReference type="ChEBI" id="CHEBI:23378"/>
    </cofactor>
    <text evidence="15">Binds a copper A center.</text>
</comment>